<sequence>QTDRNLVVMGQLVFLIYELSVGQFNLDPSLFQVMFFLSSFKLTCRLLRTRLLNSYNLTRFKKLTFSLWLVFFCS</sequence>
<dbReference type="EMBL" id="JASPKZ010009833">
    <property type="protein sequence ID" value="KAJ9575518.1"/>
    <property type="molecule type" value="Genomic_DNA"/>
</dbReference>
<feature type="non-terminal residue" evidence="1">
    <location>
        <position position="1"/>
    </location>
</feature>
<keyword evidence="2" id="KW-1185">Reference proteome</keyword>
<comment type="caution">
    <text evidence="1">The sequence shown here is derived from an EMBL/GenBank/DDBJ whole genome shotgun (WGS) entry which is preliminary data.</text>
</comment>
<accession>A0AAD8E360</accession>
<dbReference type="AlphaFoldDB" id="A0AAD8E360"/>
<gene>
    <name evidence="1" type="ORF">L9F63_007623</name>
</gene>
<reference evidence="1" key="2">
    <citation type="submission" date="2023-05" db="EMBL/GenBank/DDBJ databases">
        <authorList>
            <person name="Fouks B."/>
        </authorList>
    </citation>
    <scope>NUCLEOTIDE SEQUENCE</scope>
    <source>
        <strain evidence="1">Stay&amp;Tobe</strain>
        <tissue evidence="1">Testes</tissue>
    </source>
</reference>
<organism evidence="1 2">
    <name type="scientific">Diploptera punctata</name>
    <name type="common">Pacific beetle cockroach</name>
    <dbReference type="NCBI Taxonomy" id="6984"/>
    <lineage>
        <taxon>Eukaryota</taxon>
        <taxon>Metazoa</taxon>
        <taxon>Ecdysozoa</taxon>
        <taxon>Arthropoda</taxon>
        <taxon>Hexapoda</taxon>
        <taxon>Insecta</taxon>
        <taxon>Pterygota</taxon>
        <taxon>Neoptera</taxon>
        <taxon>Polyneoptera</taxon>
        <taxon>Dictyoptera</taxon>
        <taxon>Blattodea</taxon>
        <taxon>Blaberoidea</taxon>
        <taxon>Blaberidae</taxon>
        <taxon>Diplopterinae</taxon>
        <taxon>Diploptera</taxon>
    </lineage>
</organism>
<protein>
    <submittedName>
        <fullName evidence="1">Uncharacterized protein</fullName>
    </submittedName>
</protein>
<feature type="non-terminal residue" evidence="1">
    <location>
        <position position="74"/>
    </location>
</feature>
<evidence type="ECO:0000313" key="2">
    <source>
        <dbReference type="Proteomes" id="UP001233999"/>
    </source>
</evidence>
<name>A0AAD8E360_DIPPU</name>
<reference evidence="1" key="1">
    <citation type="journal article" date="2023" name="IScience">
        <title>Live-bearing cockroach genome reveals convergent evolutionary mechanisms linked to viviparity in insects and beyond.</title>
        <authorList>
            <person name="Fouks B."/>
            <person name="Harrison M.C."/>
            <person name="Mikhailova A.A."/>
            <person name="Marchal E."/>
            <person name="English S."/>
            <person name="Carruthers M."/>
            <person name="Jennings E.C."/>
            <person name="Chiamaka E.L."/>
            <person name="Frigard R.A."/>
            <person name="Pippel M."/>
            <person name="Attardo G.M."/>
            <person name="Benoit J.B."/>
            <person name="Bornberg-Bauer E."/>
            <person name="Tobe S.S."/>
        </authorList>
    </citation>
    <scope>NUCLEOTIDE SEQUENCE</scope>
    <source>
        <strain evidence="1">Stay&amp;Tobe</strain>
    </source>
</reference>
<proteinExistence type="predicted"/>
<evidence type="ECO:0000313" key="1">
    <source>
        <dbReference type="EMBL" id="KAJ9575518.1"/>
    </source>
</evidence>
<dbReference type="Proteomes" id="UP001233999">
    <property type="component" value="Unassembled WGS sequence"/>
</dbReference>